<evidence type="ECO:0000256" key="5">
    <source>
        <dbReference type="ARBA" id="ARBA00023163"/>
    </source>
</evidence>
<dbReference type="GO" id="GO:0016987">
    <property type="term" value="F:sigma factor activity"/>
    <property type="evidence" value="ECO:0007669"/>
    <property type="project" value="UniProtKB-KW"/>
</dbReference>
<comment type="similarity">
    <text evidence="1 6">Belongs to the sigma-70 factor family. ECF subfamily.</text>
</comment>
<protein>
    <recommendedName>
        <fullName evidence="6">RNA polymerase sigma factor</fullName>
    </recommendedName>
</protein>
<dbReference type="InterPro" id="IPR000838">
    <property type="entry name" value="RNA_pol_sigma70_ECF_CS"/>
</dbReference>
<feature type="domain" description="RNA polymerase sigma-70 region 2" evidence="7">
    <location>
        <begin position="23"/>
        <end position="89"/>
    </location>
</feature>
<feature type="domain" description="RNA polymerase sigma factor 70 region 4 type 2" evidence="8">
    <location>
        <begin position="112"/>
        <end position="160"/>
    </location>
</feature>
<evidence type="ECO:0000259" key="8">
    <source>
        <dbReference type="Pfam" id="PF08281"/>
    </source>
</evidence>
<dbReference type="InterPro" id="IPR014284">
    <property type="entry name" value="RNA_pol_sigma-70_dom"/>
</dbReference>
<dbReference type="InterPro" id="IPR007627">
    <property type="entry name" value="RNA_pol_sigma70_r2"/>
</dbReference>
<evidence type="ECO:0000256" key="4">
    <source>
        <dbReference type="ARBA" id="ARBA00023125"/>
    </source>
</evidence>
<dbReference type="GO" id="GO:0006352">
    <property type="term" value="P:DNA-templated transcription initiation"/>
    <property type="evidence" value="ECO:0007669"/>
    <property type="project" value="InterPro"/>
</dbReference>
<dbReference type="CDD" id="cd06171">
    <property type="entry name" value="Sigma70_r4"/>
    <property type="match status" value="1"/>
</dbReference>
<keyword evidence="2 6" id="KW-0805">Transcription regulation</keyword>
<dbReference type="PANTHER" id="PTHR43133">
    <property type="entry name" value="RNA POLYMERASE ECF-TYPE SIGMA FACTO"/>
    <property type="match status" value="1"/>
</dbReference>
<evidence type="ECO:0000259" key="7">
    <source>
        <dbReference type="Pfam" id="PF04542"/>
    </source>
</evidence>
<dbReference type="InterPro" id="IPR013324">
    <property type="entry name" value="RNA_pol_sigma_r3/r4-like"/>
</dbReference>
<dbReference type="SUPFAM" id="SSF88659">
    <property type="entry name" value="Sigma3 and sigma4 domains of RNA polymerase sigma factors"/>
    <property type="match status" value="1"/>
</dbReference>
<keyword evidence="4 6" id="KW-0238">DNA-binding</keyword>
<evidence type="ECO:0000256" key="2">
    <source>
        <dbReference type="ARBA" id="ARBA00023015"/>
    </source>
</evidence>
<dbReference type="Gene3D" id="1.10.10.10">
    <property type="entry name" value="Winged helix-like DNA-binding domain superfamily/Winged helix DNA-binding domain"/>
    <property type="match status" value="1"/>
</dbReference>
<evidence type="ECO:0000313" key="10">
    <source>
        <dbReference type="Proteomes" id="UP000366766"/>
    </source>
</evidence>
<sequence>MPLNDEKLILQIQRGNIEYANELIEKHYSSILRYCTWHCHNTDRAEDLTQETFLRVFRDIDSYEQRGSFRAYLYTIAHHLCIDENRKQTTFKIEDNISIEDNNLKKVEDRDQINFLLNLLNPAQREAIILHCGEQLSFREISQILDIPARTVQSRVRVALTILRKEK</sequence>
<reference evidence="9 10" key="1">
    <citation type="submission" date="2019-07" db="EMBL/GenBank/DDBJ databases">
        <authorList>
            <person name="Chang H.-W."/>
            <person name="Raman A."/>
            <person name="Venkatesh S."/>
            <person name="Gehrig J."/>
        </authorList>
    </citation>
    <scope>NUCLEOTIDE SEQUENCE [LARGE SCALE GENOMIC DNA]</scope>
    <source>
        <strain evidence="9">Blautia_wexlerae_LFYP_14</strain>
    </source>
</reference>
<evidence type="ECO:0000256" key="1">
    <source>
        <dbReference type="ARBA" id="ARBA00010641"/>
    </source>
</evidence>
<dbReference type="GO" id="GO:0003677">
    <property type="term" value="F:DNA binding"/>
    <property type="evidence" value="ECO:0007669"/>
    <property type="project" value="UniProtKB-KW"/>
</dbReference>
<dbReference type="InterPro" id="IPR036388">
    <property type="entry name" value="WH-like_DNA-bd_sf"/>
</dbReference>
<evidence type="ECO:0000313" key="9">
    <source>
        <dbReference type="EMBL" id="VUX62903.1"/>
    </source>
</evidence>
<proteinExistence type="inferred from homology"/>
<keyword evidence="5 6" id="KW-0804">Transcription</keyword>
<dbReference type="NCBIfam" id="TIGR02937">
    <property type="entry name" value="sigma70-ECF"/>
    <property type="match status" value="1"/>
</dbReference>
<evidence type="ECO:0000256" key="3">
    <source>
        <dbReference type="ARBA" id="ARBA00023082"/>
    </source>
</evidence>
<dbReference type="PROSITE" id="PS01063">
    <property type="entry name" value="SIGMA70_ECF"/>
    <property type="match status" value="1"/>
</dbReference>
<keyword evidence="10" id="KW-1185">Reference proteome</keyword>
<dbReference type="Gene3D" id="1.10.1740.10">
    <property type="match status" value="1"/>
</dbReference>
<dbReference type="GO" id="GO:0006950">
    <property type="term" value="P:response to stress"/>
    <property type="evidence" value="ECO:0007669"/>
    <property type="project" value="UniProtKB-ARBA"/>
</dbReference>
<dbReference type="Proteomes" id="UP000366766">
    <property type="component" value="Unassembled WGS sequence"/>
</dbReference>
<accession>A0A564WKA3</accession>
<dbReference type="PANTHER" id="PTHR43133:SF8">
    <property type="entry name" value="RNA POLYMERASE SIGMA FACTOR HI_1459-RELATED"/>
    <property type="match status" value="1"/>
</dbReference>
<evidence type="ECO:0000256" key="6">
    <source>
        <dbReference type="RuleBase" id="RU000716"/>
    </source>
</evidence>
<dbReference type="Pfam" id="PF04542">
    <property type="entry name" value="Sigma70_r2"/>
    <property type="match status" value="1"/>
</dbReference>
<keyword evidence="3 6" id="KW-0731">Sigma factor</keyword>
<dbReference type="SUPFAM" id="SSF88946">
    <property type="entry name" value="Sigma2 domain of RNA polymerase sigma factors"/>
    <property type="match status" value="1"/>
</dbReference>
<dbReference type="AlphaFoldDB" id="A0A564WKA3"/>
<name>A0A564WKA3_9FIRM</name>
<dbReference type="InterPro" id="IPR013249">
    <property type="entry name" value="RNA_pol_sigma70_r4_t2"/>
</dbReference>
<dbReference type="Pfam" id="PF08281">
    <property type="entry name" value="Sigma70_r4_2"/>
    <property type="match status" value="1"/>
</dbReference>
<dbReference type="InterPro" id="IPR039425">
    <property type="entry name" value="RNA_pol_sigma-70-like"/>
</dbReference>
<dbReference type="RefSeq" id="WP_144136737.1">
    <property type="nucleotide sequence ID" value="NZ_CABHOF010000014.1"/>
</dbReference>
<dbReference type="InterPro" id="IPR013325">
    <property type="entry name" value="RNA_pol_sigma_r2"/>
</dbReference>
<organism evidence="9 10">
    <name type="scientific">Blautia wexlerae</name>
    <dbReference type="NCBI Taxonomy" id="418240"/>
    <lineage>
        <taxon>Bacteria</taxon>
        <taxon>Bacillati</taxon>
        <taxon>Bacillota</taxon>
        <taxon>Clostridia</taxon>
        <taxon>Lachnospirales</taxon>
        <taxon>Lachnospiraceae</taxon>
        <taxon>Blautia</taxon>
    </lineage>
</organism>
<gene>
    <name evidence="9" type="primary">sigE_1</name>
    <name evidence="9" type="ORF">BWLFYP14_00652</name>
</gene>
<dbReference type="EMBL" id="CABHOF010000014">
    <property type="protein sequence ID" value="VUX62903.1"/>
    <property type="molecule type" value="Genomic_DNA"/>
</dbReference>